<comment type="caution">
    <text evidence="2">The sequence shown here is derived from an EMBL/GenBank/DDBJ whole genome shotgun (WGS) entry which is preliminary data.</text>
</comment>
<sequence>MATLPLDPPTSLQGKLHKPPPPGFTESFIRWGWRGVETIYGGNTIRNVRWVEECGGDDLKARRRAYQQNLRIVRHDAA</sequence>
<accession>A0A031JRD6</accession>
<evidence type="ECO:0000313" key="2">
    <source>
        <dbReference type="EMBL" id="EZP79520.1"/>
    </source>
</evidence>
<dbReference type="AlphaFoldDB" id="A0A031JRD6"/>
<gene>
    <name evidence="2" type="ORF">BV97_03957</name>
</gene>
<organism evidence="2 3">
    <name type="scientific">Novosphingobium resinovorum</name>
    <dbReference type="NCBI Taxonomy" id="158500"/>
    <lineage>
        <taxon>Bacteria</taxon>
        <taxon>Pseudomonadati</taxon>
        <taxon>Pseudomonadota</taxon>
        <taxon>Alphaproteobacteria</taxon>
        <taxon>Sphingomonadales</taxon>
        <taxon>Sphingomonadaceae</taxon>
        <taxon>Novosphingobium</taxon>
    </lineage>
</organism>
<dbReference type="Proteomes" id="UP000024329">
    <property type="component" value="Unassembled WGS sequence"/>
</dbReference>
<feature type="region of interest" description="Disordered" evidence="1">
    <location>
        <begin position="1"/>
        <end position="23"/>
    </location>
</feature>
<reference evidence="2 3" key="1">
    <citation type="submission" date="2014-03" db="EMBL/GenBank/DDBJ databases">
        <title>Whole genome sequence of Novosphingobium resinovorum KF1.</title>
        <authorList>
            <person name="Gan H.M."/>
            <person name="Gan H.Y."/>
            <person name="Chew T.H."/>
            <person name="Savka M.A."/>
        </authorList>
    </citation>
    <scope>NUCLEOTIDE SEQUENCE [LARGE SCALE GENOMIC DNA]</scope>
    <source>
        <strain evidence="2 3">KF1</strain>
    </source>
</reference>
<evidence type="ECO:0000256" key="1">
    <source>
        <dbReference type="SAM" id="MobiDB-lite"/>
    </source>
</evidence>
<evidence type="ECO:0000313" key="3">
    <source>
        <dbReference type="Proteomes" id="UP000024329"/>
    </source>
</evidence>
<dbReference type="EMBL" id="JFYZ01000024">
    <property type="protein sequence ID" value="EZP79520.1"/>
    <property type="molecule type" value="Genomic_DNA"/>
</dbReference>
<proteinExistence type="predicted"/>
<name>A0A031JRD6_9SPHN</name>
<protein>
    <submittedName>
        <fullName evidence="2">Uncharacterized protein</fullName>
    </submittedName>
</protein>